<dbReference type="InParanoid" id="A3LPW3"/>
<protein>
    <recommendedName>
        <fullName evidence="2">25S rRNA (uridine-N(3))-methyltransferase BMT5-like domain-containing protein</fullName>
    </recommendedName>
</protein>
<dbReference type="Pfam" id="PF10354">
    <property type="entry name" value="BMT5-like"/>
    <property type="match status" value="1"/>
</dbReference>
<keyword evidence="4" id="KW-1185">Reference proteome</keyword>
<dbReference type="Proteomes" id="UP000002258">
    <property type="component" value="Chromosome 2"/>
</dbReference>
<dbReference type="FunCoup" id="A3LPW3">
    <property type="interactions" value="247"/>
</dbReference>
<dbReference type="GO" id="GO:0005737">
    <property type="term" value="C:cytoplasm"/>
    <property type="evidence" value="ECO:0007669"/>
    <property type="project" value="TreeGrafter"/>
</dbReference>
<dbReference type="AlphaFoldDB" id="A3LPW3"/>
<dbReference type="GO" id="GO:0070042">
    <property type="term" value="F:rRNA (uridine-N3-)-methyltransferase activity"/>
    <property type="evidence" value="ECO:0007669"/>
    <property type="project" value="EnsemblFungi"/>
</dbReference>
<gene>
    <name evidence="3" type="ORF">PICST_55094</name>
</gene>
<evidence type="ECO:0000313" key="4">
    <source>
        <dbReference type="Proteomes" id="UP000002258"/>
    </source>
</evidence>
<feature type="compositionally biased region" description="Basic and acidic residues" evidence="1">
    <location>
        <begin position="34"/>
        <end position="44"/>
    </location>
</feature>
<dbReference type="GeneID" id="4836904"/>
<organism evidence="3 4">
    <name type="scientific">Scheffersomyces stipitis (strain ATCC 58785 / CBS 6054 / NBRC 10063 / NRRL Y-11545)</name>
    <name type="common">Yeast</name>
    <name type="synonym">Pichia stipitis</name>
    <dbReference type="NCBI Taxonomy" id="322104"/>
    <lineage>
        <taxon>Eukaryota</taxon>
        <taxon>Fungi</taxon>
        <taxon>Dikarya</taxon>
        <taxon>Ascomycota</taxon>
        <taxon>Saccharomycotina</taxon>
        <taxon>Pichiomycetes</taxon>
        <taxon>Debaryomycetaceae</taxon>
        <taxon>Scheffersomyces</taxon>
    </lineage>
</organism>
<dbReference type="PANTHER" id="PTHR11538">
    <property type="entry name" value="PHENYLALANYL-TRNA SYNTHETASE"/>
    <property type="match status" value="1"/>
</dbReference>
<dbReference type="eggNOG" id="KOG4174">
    <property type="taxonomic scope" value="Eukaryota"/>
</dbReference>
<dbReference type="STRING" id="322104.A3LPW3"/>
<dbReference type="InterPro" id="IPR019446">
    <property type="entry name" value="BMT5-like"/>
</dbReference>
<dbReference type="PANTHER" id="PTHR11538:SF26">
    <property type="entry name" value="FERREDOXIN-FOLD ANTICODON-BINDING DOMAIN-CONTAINING PROTEIN 1"/>
    <property type="match status" value="1"/>
</dbReference>
<feature type="region of interest" description="Disordered" evidence="1">
    <location>
        <begin position="34"/>
        <end position="61"/>
    </location>
</feature>
<feature type="domain" description="25S rRNA (uridine-N(3))-methyltransferase BMT5-like" evidence="2">
    <location>
        <begin position="82"/>
        <end position="282"/>
    </location>
</feature>
<evidence type="ECO:0000256" key="1">
    <source>
        <dbReference type="SAM" id="MobiDB-lite"/>
    </source>
</evidence>
<reference evidence="3 4" key="1">
    <citation type="journal article" date="2007" name="Nat. Biotechnol.">
        <title>Genome sequence of the lignocellulose-bioconverting and xylose-fermenting yeast Pichia stipitis.</title>
        <authorList>
            <person name="Jeffries T.W."/>
            <person name="Grigoriev I.V."/>
            <person name="Grimwood J."/>
            <person name="Laplaza J.M."/>
            <person name="Aerts A."/>
            <person name="Salamov A."/>
            <person name="Schmutz J."/>
            <person name="Lindquist E."/>
            <person name="Dehal P."/>
            <person name="Shapiro H."/>
            <person name="Jin Y.S."/>
            <person name="Passoth V."/>
            <person name="Richardson P.M."/>
        </authorList>
    </citation>
    <scope>NUCLEOTIDE SEQUENCE [LARGE SCALE GENOMIC DNA]</scope>
    <source>
        <strain evidence="4">ATCC 58785 / CBS 6054 / NBRC 10063 / NRRL Y-11545</strain>
    </source>
</reference>
<proteinExistence type="predicted"/>
<evidence type="ECO:0000259" key="2">
    <source>
        <dbReference type="Pfam" id="PF10354"/>
    </source>
</evidence>
<dbReference type="RefSeq" id="XP_001383140.2">
    <property type="nucleotide sequence ID" value="XM_001383103.1"/>
</dbReference>
<dbReference type="KEGG" id="pic:PICST_55094"/>
<dbReference type="GO" id="GO:0070475">
    <property type="term" value="P:rRNA base methylation"/>
    <property type="evidence" value="ECO:0007669"/>
    <property type="project" value="EnsemblFungi"/>
</dbReference>
<dbReference type="HOGENOM" id="CLU_035438_1_0_1"/>
<accession>A3LPW3</accession>
<name>A3LPW3_PICST</name>
<dbReference type="OrthoDB" id="273345at2759"/>
<evidence type="ECO:0000313" key="3">
    <source>
        <dbReference type="EMBL" id="ABN65111.2"/>
    </source>
</evidence>
<dbReference type="EMBL" id="CP000496">
    <property type="protein sequence ID" value="ABN65111.2"/>
    <property type="molecule type" value="Genomic_DNA"/>
</dbReference>
<dbReference type="OMA" id="YPGYKHA"/>
<dbReference type="GO" id="GO:0005730">
    <property type="term" value="C:nucleolus"/>
    <property type="evidence" value="ECO:0007669"/>
    <property type="project" value="EnsemblFungi"/>
</dbReference>
<sequence length="327" mass="37157">MAKKTHGKNLGKKGLMAALARHVVLEKSQSQLAKKEALQKEHSAQKQQSMKGGGKVNKNKKKQQLNLQKSGYIPFKKGDRVLLVGEGDFSFAKSIIAQQYIEPENLIATSYDSYDELVAKYPNVEDTVKSLIESGVKVIHEVDALNMVASLKLTPTPKSKKAKVELFADHANLDYIMFNFPHTGRGMKDVDRNIRDHQQLVLGYFKSCNQVFDIVNNQIKDDFAGYSASDDSTNVGKVILSLFDGEPYSSWGVKILGRSEGFRVDRSAKFDWPSYPEYHHRRTNSTRDTTKPAAERDARIYIFEKFDKKEADEKERRRRNDEDSDDN</sequence>